<reference evidence="2" key="2">
    <citation type="submission" date="2020-09" db="EMBL/GenBank/DDBJ databases">
        <authorList>
            <person name="Sun Q."/>
            <person name="Ohkuma M."/>
        </authorList>
    </citation>
    <scope>NUCLEOTIDE SEQUENCE</scope>
    <source>
        <strain evidence="2">JCM 4518</strain>
    </source>
</reference>
<proteinExistence type="predicted"/>
<feature type="region of interest" description="Disordered" evidence="1">
    <location>
        <begin position="116"/>
        <end position="149"/>
    </location>
</feature>
<evidence type="ECO:0000313" key="3">
    <source>
        <dbReference type="Proteomes" id="UP000644020"/>
    </source>
</evidence>
<organism evidence="2 3">
    <name type="scientific">Streptomyces termitum</name>
    <dbReference type="NCBI Taxonomy" id="67368"/>
    <lineage>
        <taxon>Bacteria</taxon>
        <taxon>Bacillati</taxon>
        <taxon>Actinomycetota</taxon>
        <taxon>Actinomycetes</taxon>
        <taxon>Kitasatosporales</taxon>
        <taxon>Streptomycetaceae</taxon>
        <taxon>Streptomyces</taxon>
    </lineage>
</organism>
<evidence type="ECO:0000313" key="2">
    <source>
        <dbReference type="EMBL" id="GHA99292.1"/>
    </source>
</evidence>
<feature type="compositionally biased region" description="Basic and acidic residues" evidence="1">
    <location>
        <begin position="116"/>
        <end position="125"/>
    </location>
</feature>
<dbReference type="AlphaFoldDB" id="A0A918T6Y9"/>
<dbReference type="RefSeq" id="WP_189980899.1">
    <property type="nucleotide sequence ID" value="NZ_BMUL01000014.1"/>
</dbReference>
<name>A0A918T6Y9_9ACTN</name>
<keyword evidence="3" id="KW-1185">Reference proteome</keyword>
<dbReference type="Proteomes" id="UP000644020">
    <property type="component" value="Unassembled WGS sequence"/>
</dbReference>
<accession>A0A918T6Y9</accession>
<reference evidence="2" key="1">
    <citation type="journal article" date="2014" name="Int. J. Syst. Evol. Microbiol.">
        <title>Complete genome sequence of Corynebacterium casei LMG S-19264T (=DSM 44701T), isolated from a smear-ripened cheese.</title>
        <authorList>
            <consortium name="US DOE Joint Genome Institute (JGI-PGF)"/>
            <person name="Walter F."/>
            <person name="Albersmeier A."/>
            <person name="Kalinowski J."/>
            <person name="Ruckert C."/>
        </authorList>
    </citation>
    <scope>NUCLEOTIDE SEQUENCE</scope>
    <source>
        <strain evidence="2">JCM 4518</strain>
    </source>
</reference>
<sequence>MAGDLERGADELEKFSRRVSAIVGELQTDVTAALKTDTNEVTRTSLGVGIPFAEADGFFAEYARIQTALVGLSKSLEGQVEMLRIGVHAASVGYDNVEEDLRLQFYSIKSRLNKERDTALEEQKQKQSGAPAQPDAQVQHTDDSPTDLG</sequence>
<gene>
    <name evidence="2" type="ORF">GCM10010305_48270</name>
</gene>
<evidence type="ECO:0000256" key="1">
    <source>
        <dbReference type="SAM" id="MobiDB-lite"/>
    </source>
</evidence>
<comment type="caution">
    <text evidence="2">The sequence shown here is derived from an EMBL/GenBank/DDBJ whole genome shotgun (WGS) entry which is preliminary data.</text>
</comment>
<protein>
    <submittedName>
        <fullName evidence="2">Uncharacterized protein</fullName>
    </submittedName>
</protein>
<dbReference type="EMBL" id="BMUL01000014">
    <property type="protein sequence ID" value="GHA99292.1"/>
    <property type="molecule type" value="Genomic_DNA"/>
</dbReference>